<keyword evidence="1" id="KW-0472">Membrane</keyword>
<feature type="transmembrane region" description="Helical" evidence="1">
    <location>
        <begin position="12"/>
        <end position="34"/>
    </location>
</feature>
<dbReference type="EMBL" id="JNAM01000013">
    <property type="protein sequence ID" value="KGF96395.1"/>
    <property type="molecule type" value="Genomic_DNA"/>
</dbReference>
<keyword evidence="1" id="KW-1133">Transmembrane helix</keyword>
<dbReference type="Proteomes" id="UP000030445">
    <property type="component" value="Unassembled WGS sequence"/>
</dbReference>
<organism evidence="2 3">
    <name type="scientific">Prochlorococcus marinus str. MIT 9302</name>
    <dbReference type="NCBI Taxonomy" id="74545"/>
    <lineage>
        <taxon>Bacteria</taxon>
        <taxon>Bacillati</taxon>
        <taxon>Cyanobacteriota</taxon>
        <taxon>Cyanophyceae</taxon>
        <taxon>Synechococcales</taxon>
        <taxon>Prochlorococcaceae</taxon>
        <taxon>Prochlorococcus</taxon>
    </lineage>
</organism>
<gene>
    <name evidence="2" type="ORF">EU96_1920</name>
</gene>
<evidence type="ECO:0000256" key="1">
    <source>
        <dbReference type="SAM" id="Phobius"/>
    </source>
</evidence>
<sequence length="45" mass="4699">MDLLTTITIGGFNPSAAAVGGAFMGLFALIWIILGPNFSKLDTDQ</sequence>
<protein>
    <submittedName>
        <fullName evidence="2">Uncharacterized protein</fullName>
    </submittedName>
</protein>
<dbReference type="RefSeq" id="WP_193741377.1">
    <property type="nucleotide sequence ID" value="NZ_CP138951.1"/>
</dbReference>
<accession>A0A0A2A471</accession>
<proteinExistence type="predicted"/>
<evidence type="ECO:0000313" key="2">
    <source>
        <dbReference type="EMBL" id="KGF96395.1"/>
    </source>
</evidence>
<dbReference type="AlphaFoldDB" id="A0A0A2A471"/>
<keyword evidence="1" id="KW-0812">Transmembrane</keyword>
<name>A0A0A2A471_PROMR</name>
<reference evidence="3" key="1">
    <citation type="journal article" date="2014" name="Sci. Data">
        <title>Genomes of diverse isolates of the marine cyanobacterium Prochlorococcus.</title>
        <authorList>
            <person name="Biller S."/>
            <person name="Berube P."/>
            <person name="Thompson J."/>
            <person name="Kelly L."/>
            <person name="Roggensack S."/>
            <person name="Awad L."/>
            <person name="Roache-Johnson K."/>
            <person name="Ding H."/>
            <person name="Giovannoni S.J."/>
            <person name="Moore L.R."/>
            <person name="Chisholm S.W."/>
        </authorList>
    </citation>
    <scope>NUCLEOTIDE SEQUENCE [LARGE SCALE GENOMIC DNA]</scope>
    <source>
        <strain evidence="3">MIT 9302</strain>
    </source>
</reference>
<comment type="caution">
    <text evidence="2">The sequence shown here is derived from an EMBL/GenBank/DDBJ whole genome shotgun (WGS) entry which is preliminary data.</text>
</comment>
<evidence type="ECO:0000313" key="3">
    <source>
        <dbReference type="Proteomes" id="UP000030445"/>
    </source>
</evidence>